<evidence type="ECO:0000256" key="1">
    <source>
        <dbReference type="SAM" id="Phobius"/>
    </source>
</evidence>
<keyword evidence="3" id="KW-1185">Reference proteome</keyword>
<protein>
    <recommendedName>
        <fullName evidence="4">Transmembrane protein</fullName>
    </recommendedName>
</protein>
<sequence>MCKSAAATSFAEFQATSFRLLAPASLPSDLPGAIGVLLVLGASVLTLLLFRKGQSIGGGVHFLCHEESMKCIATLYDFIRLLFGLLSSANCNLLLNKGWQDWMDMGQSE</sequence>
<dbReference type="Proteomes" id="UP000237105">
    <property type="component" value="Unassembled WGS sequence"/>
</dbReference>
<dbReference type="EMBL" id="JXTB01000005">
    <property type="protein sequence ID" value="PON79209.1"/>
    <property type="molecule type" value="Genomic_DNA"/>
</dbReference>
<organism evidence="2 3">
    <name type="scientific">Parasponia andersonii</name>
    <name type="common">Sponia andersonii</name>
    <dbReference type="NCBI Taxonomy" id="3476"/>
    <lineage>
        <taxon>Eukaryota</taxon>
        <taxon>Viridiplantae</taxon>
        <taxon>Streptophyta</taxon>
        <taxon>Embryophyta</taxon>
        <taxon>Tracheophyta</taxon>
        <taxon>Spermatophyta</taxon>
        <taxon>Magnoliopsida</taxon>
        <taxon>eudicotyledons</taxon>
        <taxon>Gunneridae</taxon>
        <taxon>Pentapetalae</taxon>
        <taxon>rosids</taxon>
        <taxon>fabids</taxon>
        <taxon>Rosales</taxon>
        <taxon>Cannabaceae</taxon>
        <taxon>Parasponia</taxon>
    </lineage>
</organism>
<dbReference type="AlphaFoldDB" id="A0A2P5E100"/>
<keyword evidence="1" id="KW-0472">Membrane</keyword>
<evidence type="ECO:0008006" key="4">
    <source>
        <dbReference type="Google" id="ProtNLM"/>
    </source>
</evidence>
<accession>A0A2P5E100</accession>
<evidence type="ECO:0000313" key="3">
    <source>
        <dbReference type="Proteomes" id="UP000237105"/>
    </source>
</evidence>
<comment type="caution">
    <text evidence="2">The sequence shown here is derived from an EMBL/GenBank/DDBJ whole genome shotgun (WGS) entry which is preliminary data.</text>
</comment>
<reference evidence="3" key="1">
    <citation type="submission" date="2016-06" db="EMBL/GenBank/DDBJ databases">
        <title>Parallel loss of symbiosis genes in relatives of nitrogen-fixing non-legume Parasponia.</title>
        <authorList>
            <person name="Van Velzen R."/>
            <person name="Holmer R."/>
            <person name="Bu F."/>
            <person name="Rutten L."/>
            <person name="Van Zeijl A."/>
            <person name="Liu W."/>
            <person name="Santuari L."/>
            <person name="Cao Q."/>
            <person name="Sharma T."/>
            <person name="Shen D."/>
            <person name="Roswanjaya Y."/>
            <person name="Wardhani T."/>
            <person name="Kalhor M.S."/>
            <person name="Jansen J."/>
            <person name="Van den Hoogen J."/>
            <person name="Gungor B."/>
            <person name="Hartog M."/>
            <person name="Hontelez J."/>
            <person name="Verver J."/>
            <person name="Yang W.-C."/>
            <person name="Schijlen E."/>
            <person name="Repin R."/>
            <person name="Schilthuizen M."/>
            <person name="Schranz E."/>
            <person name="Heidstra R."/>
            <person name="Miyata K."/>
            <person name="Fedorova E."/>
            <person name="Kohlen W."/>
            <person name="Bisseling T."/>
            <person name="Smit S."/>
            <person name="Geurts R."/>
        </authorList>
    </citation>
    <scope>NUCLEOTIDE SEQUENCE [LARGE SCALE GENOMIC DNA]</scope>
    <source>
        <strain evidence="3">cv. WU1-14</strain>
    </source>
</reference>
<keyword evidence="1" id="KW-1133">Transmembrane helix</keyword>
<gene>
    <name evidence="2" type="ORF">PanWU01x14_013250</name>
</gene>
<evidence type="ECO:0000313" key="2">
    <source>
        <dbReference type="EMBL" id="PON79209.1"/>
    </source>
</evidence>
<name>A0A2P5E100_PARAD</name>
<keyword evidence="1" id="KW-0812">Transmembrane</keyword>
<proteinExistence type="predicted"/>
<feature type="transmembrane region" description="Helical" evidence="1">
    <location>
        <begin position="30"/>
        <end position="50"/>
    </location>
</feature>